<evidence type="ECO:0000256" key="3">
    <source>
        <dbReference type="SAM" id="Phobius"/>
    </source>
</evidence>
<proteinExistence type="predicted"/>
<protein>
    <submittedName>
        <fullName evidence="4">Uncharacterized protein</fullName>
    </submittedName>
</protein>
<keyword evidence="1" id="KW-0175">Coiled coil</keyword>
<dbReference type="InterPro" id="IPR055305">
    <property type="entry name" value="GG3-like"/>
</dbReference>
<feature type="transmembrane region" description="Helical" evidence="3">
    <location>
        <begin position="227"/>
        <end position="260"/>
    </location>
</feature>
<name>A0AAN8ZPH1_9MAGN</name>
<feature type="region of interest" description="Disordered" evidence="2">
    <location>
        <begin position="1"/>
        <end position="26"/>
    </location>
</feature>
<dbReference type="PANTHER" id="PTHR32378">
    <property type="entry name" value="GUANINE NUCLEOTIDE-BINDING PROTEIN SUBUNIT GAMMA 3"/>
    <property type="match status" value="1"/>
</dbReference>
<evidence type="ECO:0000313" key="5">
    <source>
        <dbReference type="Proteomes" id="UP001370490"/>
    </source>
</evidence>
<reference evidence="4 5" key="1">
    <citation type="submission" date="2023-12" db="EMBL/GenBank/DDBJ databases">
        <title>A high-quality genome assembly for Dillenia turbinata (Dilleniales).</title>
        <authorList>
            <person name="Chanderbali A."/>
        </authorList>
    </citation>
    <scope>NUCLEOTIDE SEQUENCE [LARGE SCALE GENOMIC DNA]</scope>
    <source>
        <strain evidence="4">LSX21</strain>
        <tissue evidence="4">Leaf</tissue>
    </source>
</reference>
<keyword evidence="3" id="KW-0812">Transmembrane</keyword>
<comment type="caution">
    <text evidence="4">The sequence shown here is derived from an EMBL/GenBank/DDBJ whole genome shotgun (WGS) entry which is preliminary data.</text>
</comment>
<feature type="transmembrane region" description="Helical" evidence="3">
    <location>
        <begin position="100"/>
        <end position="125"/>
    </location>
</feature>
<gene>
    <name evidence="4" type="ORF">RJ641_026657</name>
</gene>
<feature type="compositionally biased region" description="Pro residues" evidence="2">
    <location>
        <begin position="13"/>
        <end position="25"/>
    </location>
</feature>
<evidence type="ECO:0000256" key="1">
    <source>
        <dbReference type="SAM" id="Coils"/>
    </source>
</evidence>
<keyword evidence="3" id="KW-1133">Transmembrane helix</keyword>
<organism evidence="4 5">
    <name type="scientific">Dillenia turbinata</name>
    <dbReference type="NCBI Taxonomy" id="194707"/>
    <lineage>
        <taxon>Eukaryota</taxon>
        <taxon>Viridiplantae</taxon>
        <taxon>Streptophyta</taxon>
        <taxon>Embryophyta</taxon>
        <taxon>Tracheophyta</taxon>
        <taxon>Spermatophyta</taxon>
        <taxon>Magnoliopsida</taxon>
        <taxon>eudicotyledons</taxon>
        <taxon>Gunneridae</taxon>
        <taxon>Pentapetalae</taxon>
        <taxon>Dilleniales</taxon>
        <taxon>Dilleniaceae</taxon>
        <taxon>Dillenia</taxon>
    </lineage>
</organism>
<evidence type="ECO:0000313" key="4">
    <source>
        <dbReference type="EMBL" id="KAK6941280.1"/>
    </source>
</evidence>
<dbReference type="AlphaFoldDB" id="A0AAN8ZPH1"/>
<evidence type="ECO:0000256" key="2">
    <source>
        <dbReference type="SAM" id="MobiDB-lite"/>
    </source>
</evidence>
<keyword evidence="3" id="KW-0472">Membrane</keyword>
<dbReference type="PANTHER" id="PTHR32378:SF10">
    <property type="entry name" value="GUANINE NUCLEOTIDE-BINDING PROTEIN SUBUNIT GAMMA 3"/>
    <property type="match status" value="1"/>
</dbReference>
<dbReference type="Proteomes" id="UP001370490">
    <property type="component" value="Unassembled WGS sequence"/>
</dbReference>
<accession>A0AAN8ZPH1</accession>
<keyword evidence="5" id="KW-1185">Reference proteome</keyword>
<feature type="coiled-coil region" evidence="1">
    <location>
        <begin position="31"/>
        <end position="58"/>
    </location>
</feature>
<sequence length="263" mass="27556">MAVKTSGSSSVPTLPPPCPKSPPEYPDLYGKRRELARVQMLEREISFLEDELKSIEGLQPASRVADYVVANADPLVPTHRKILGVVGAVDHLVPASHGNAAVLGAPIAAVLSALIAAVLSALIAAECLNVANADHAVAVQYHVTAVHVSAANGQRGAAAFGPTTSAAASRRFHADAEAIAVEEEVVFVAGIAAFFQVICARIALAANGHASAPAQNVRALFQHVQQYALVLIVQELVVIVTVTFAVYFIDIVIVQILSLLINL</sequence>
<dbReference type="EMBL" id="JBAMMX010000004">
    <property type="protein sequence ID" value="KAK6941280.1"/>
    <property type="molecule type" value="Genomic_DNA"/>
</dbReference>